<dbReference type="Proteomes" id="UP000295773">
    <property type="component" value="Unassembled WGS sequence"/>
</dbReference>
<dbReference type="InterPro" id="IPR032358">
    <property type="entry name" value="DUF4867"/>
</dbReference>
<dbReference type="EMBL" id="SMBP01000007">
    <property type="protein sequence ID" value="TCU60363.1"/>
    <property type="molecule type" value="Genomic_DNA"/>
</dbReference>
<name>A0A4R3TEC0_9FIRM</name>
<dbReference type="AlphaFoldDB" id="A0A4R3TEC0"/>
<dbReference type="RefSeq" id="WP_132224469.1">
    <property type="nucleotide sequence ID" value="NZ_JANKBG010000007.1"/>
</dbReference>
<evidence type="ECO:0000313" key="1">
    <source>
        <dbReference type="EMBL" id="TCU60363.1"/>
    </source>
</evidence>
<organism evidence="1 2">
    <name type="scientific">Longicatena caecimuris</name>
    <dbReference type="NCBI Taxonomy" id="1796635"/>
    <lineage>
        <taxon>Bacteria</taxon>
        <taxon>Bacillati</taxon>
        <taxon>Bacillota</taxon>
        <taxon>Erysipelotrichia</taxon>
        <taxon>Erysipelotrichales</taxon>
        <taxon>Erysipelotrichaceae</taxon>
        <taxon>Longicatena</taxon>
    </lineage>
</organism>
<keyword evidence="2" id="KW-1185">Reference proteome</keyword>
<evidence type="ECO:0000313" key="2">
    <source>
        <dbReference type="Proteomes" id="UP000295773"/>
    </source>
</evidence>
<comment type="caution">
    <text evidence="1">The sequence shown here is derived from an EMBL/GenBank/DDBJ whole genome shotgun (WGS) entry which is preliminary data.</text>
</comment>
<dbReference type="Pfam" id="PF16161">
    <property type="entry name" value="DUF4867"/>
    <property type="match status" value="1"/>
</dbReference>
<proteinExistence type="predicted"/>
<sequence length="220" mass="24398">MKQEILQKRNPQVCIKNVNDAAFSRYGKLIHLDVDALLQEAEKLYPIPTSGNAYIADIAALHPFACVAEIAHRIFAEMAIEVGICHGHNTTLLGLEYHIGSEVNMAITDCVLALGRKEDFQAPGIDKEALEVFYVPKGSVIELFEGTLHYCPFSADQKGFSTIVILLDKTNTPISYRKGELLTKRNKWFIAHVQNQKKIQEGNVGGLLGEPLQISLLPVE</sequence>
<protein>
    <submittedName>
        <fullName evidence="1">Uncharacterized protein DUF4867</fullName>
    </submittedName>
</protein>
<gene>
    <name evidence="1" type="ORF">EDD61_10752</name>
</gene>
<accession>A0A4R3TEC0</accession>
<reference evidence="1 2" key="1">
    <citation type="submission" date="2019-03" db="EMBL/GenBank/DDBJ databases">
        <title>Genomic Encyclopedia of Type Strains, Phase IV (KMG-IV): sequencing the most valuable type-strain genomes for metagenomic binning, comparative biology and taxonomic classification.</title>
        <authorList>
            <person name="Goeker M."/>
        </authorList>
    </citation>
    <scope>NUCLEOTIDE SEQUENCE [LARGE SCALE GENOMIC DNA]</scope>
    <source>
        <strain evidence="1 2">DSM 29481</strain>
    </source>
</reference>